<evidence type="ECO:0000313" key="3">
    <source>
        <dbReference type="EMBL" id="TFC14709.1"/>
    </source>
</evidence>
<dbReference type="Gene3D" id="3.40.50.450">
    <property type="match status" value="1"/>
</dbReference>
<sequence>MRVAIFTGSAAGNKTVFTEHAAALAGSLADQGIGIVYGGGNVGLMGVIGSEALSRGGEVLGVMPASLVERELAHPSLTRLEIVQSMHERKARMAELSDAFIALPGGTGMLGEFFEVWTWQQLGIHEKPVALYSIDGFWDPLIAAIDASVEAGFMRPAYRDVLIISDDAQDLLTQLRNWNPAPHKWTGPSEAAVIPLP</sequence>
<dbReference type="PANTHER" id="PTHR31223:SF70">
    <property type="entry name" value="LOG FAMILY PROTEIN YJL055W"/>
    <property type="match status" value="1"/>
</dbReference>
<keyword evidence="2" id="KW-0203">Cytokinin biosynthesis</keyword>
<dbReference type="GO" id="GO:0009691">
    <property type="term" value="P:cytokinin biosynthetic process"/>
    <property type="evidence" value="ECO:0007669"/>
    <property type="project" value="UniProtKB-UniRule"/>
</dbReference>
<dbReference type="Pfam" id="PF03641">
    <property type="entry name" value="Lysine_decarbox"/>
    <property type="match status" value="1"/>
</dbReference>
<gene>
    <name evidence="3" type="ORF">E3O19_11025</name>
</gene>
<evidence type="ECO:0000256" key="1">
    <source>
        <dbReference type="ARBA" id="ARBA00006763"/>
    </source>
</evidence>
<dbReference type="EC" id="3.2.2.n1" evidence="2"/>
<dbReference type="OrthoDB" id="9801098at2"/>
<comment type="caution">
    <text evidence="3">The sequence shown here is derived from an EMBL/GenBank/DDBJ whole genome shotgun (WGS) entry which is preliminary data.</text>
</comment>
<comment type="similarity">
    <text evidence="1 2">Belongs to the LOG family.</text>
</comment>
<dbReference type="InterPro" id="IPR005269">
    <property type="entry name" value="LOG"/>
</dbReference>
<protein>
    <recommendedName>
        <fullName evidence="2">Cytokinin riboside 5'-monophosphate phosphoribohydrolase</fullName>
        <ecNumber evidence="2">3.2.2.n1</ecNumber>
    </recommendedName>
</protein>
<dbReference type="NCBIfam" id="TIGR00730">
    <property type="entry name" value="Rossman fold protein, TIGR00730 family"/>
    <property type="match status" value="1"/>
</dbReference>
<dbReference type="SUPFAM" id="SSF102405">
    <property type="entry name" value="MCP/YpsA-like"/>
    <property type="match status" value="1"/>
</dbReference>
<dbReference type="PANTHER" id="PTHR31223">
    <property type="entry name" value="LOG FAMILY PROTEIN YJL055W"/>
    <property type="match status" value="1"/>
</dbReference>
<dbReference type="GO" id="GO:0005829">
    <property type="term" value="C:cytosol"/>
    <property type="evidence" value="ECO:0007669"/>
    <property type="project" value="TreeGrafter"/>
</dbReference>
<dbReference type="GO" id="GO:0102682">
    <property type="term" value="F:cytokinin riboside 5'-monophosphate phosphoribohydrolase activity"/>
    <property type="evidence" value="ECO:0007669"/>
    <property type="project" value="RHEA"/>
</dbReference>
<name>A0A4R8WS99_9MICO</name>
<accession>A0A4R8WS99</accession>
<comment type="catalytic activity">
    <reaction evidence="2">
        <text>9-ribosyl-trans-zeatin 5'-phosphate + H2O = trans-zeatin + D-ribose 5-phosphate</text>
        <dbReference type="Rhea" id="RHEA:48564"/>
        <dbReference type="ChEBI" id="CHEBI:15377"/>
        <dbReference type="ChEBI" id="CHEBI:16522"/>
        <dbReference type="ChEBI" id="CHEBI:78346"/>
        <dbReference type="ChEBI" id="CHEBI:87947"/>
        <dbReference type="EC" id="3.2.2.n1"/>
    </reaction>
</comment>
<organism evidence="3 4">
    <name type="scientific">Cryobacterium algoritolerans</name>
    <dbReference type="NCBI Taxonomy" id="1259184"/>
    <lineage>
        <taxon>Bacteria</taxon>
        <taxon>Bacillati</taxon>
        <taxon>Actinomycetota</taxon>
        <taxon>Actinomycetes</taxon>
        <taxon>Micrococcales</taxon>
        <taxon>Microbacteriaceae</taxon>
        <taxon>Cryobacterium</taxon>
    </lineage>
</organism>
<dbReference type="InterPro" id="IPR031100">
    <property type="entry name" value="LOG_fam"/>
</dbReference>
<dbReference type="RefSeq" id="WP_134567547.1">
    <property type="nucleotide sequence ID" value="NZ_SOFP01000047.1"/>
</dbReference>
<dbReference type="AlphaFoldDB" id="A0A4R8WS99"/>
<dbReference type="Proteomes" id="UP000298412">
    <property type="component" value="Unassembled WGS sequence"/>
</dbReference>
<evidence type="ECO:0000256" key="2">
    <source>
        <dbReference type="RuleBase" id="RU363015"/>
    </source>
</evidence>
<keyword evidence="2" id="KW-0378">Hydrolase</keyword>
<keyword evidence="4" id="KW-1185">Reference proteome</keyword>
<evidence type="ECO:0000313" key="4">
    <source>
        <dbReference type="Proteomes" id="UP000298412"/>
    </source>
</evidence>
<dbReference type="EMBL" id="SOFP01000047">
    <property type="protein sequence ID" value="TFC14709.1"/>
    <property type="molecule type" value="Genomic_DNA"/>
</dbReference>
<comment type="catalytic activity">
    <reaction evidence="2">
        <text>N(6)-(dimethylallyl)adenosine 5'-phosphate + H2O = N(6)-dimethylallyladenine + D-ribose 5-phosphate</text>
        <dbReference type="Rhea" id="RHEA:48560"/>
        <dbReference type="ChEBI" id="CHEBI:15377"/>
        <dbReference type="ChEBI" id="CHEBI:17660"/>
        <dbReference type="ChEBI" id="CHEBI:57526"/>
        <dbReference type="ChEBI" id="CHEBI:78346"/>
        <dbReference type="EC" id="3.2.2.n1"/>
    </reaction>
</comment>
<proteinExistence type="inferred from homology"/>
<reference evidence="3 4" key="1">
    <citation type="submission" date="2019-03" db="EMBL/GenBank/DDBJ databases">
        <title>Genomics of glacier-inhabiting Cryobacterium strains.</title>
        <authorList>
            <person name="Liu Q."/>
            <person name="Xin Y.-H."/>
        </authorList>
    </citation>
    <scope>NUCLEOTIDE SEQUENCE [LARGE SCALE GENOMIC DNA]</scope>
    <source>
        <strain evidence="3 4">MDT1-3</strain>
    </source>
</reference>